<evidence type="ECO:0000256" key="2">
    <source>
        <dbReference type="SAM" id="Phobius"/>
    </source>
</evidence>
<keyword evidence="5" id="KW-1185">Reference proteome</keyword>
<organism evidence="4 5">
    <name type="scientific">Mucilaginibacter jinjuensis</name>
    <dbReference type="NCBI Taxonomy" id="1176721"/>
    <lineage>
        <taxon>Bacteria</taxon>
        <taxon>Pseudomonadati</taxon>
        <taxon>Bacteroidota</taxon>
        <taxon>Sphingobacteriia</taxon>
        <taxon>Sphingobacteriales</taxon>
        <taxon>Sphingobacteriaceae</taxon>
        <taxon>Mucilaginibacter</taxon>
    </lineage>
</organism>
<feature type="transmembrane region" description="Helical" evidence="2">
    <location>
        <begin position="7"/>
        <end position="23"/>
    </location>
</feature>
<evidence type="ECO:0000313" key="5">
    <source>
        <dbReference type="Proteomes" id="UP001216139"/>
    </source>
</evidence>
<keyword evidence="2" id="KW-1133">Transmembrane helix</keyword>
<feature type="domain" description="Signal transduction histidine kinase internal region" evidence="3">
    <location>
        <begin position="149"/>
        <end position="228"/>
    </location>
</feature>
<evidence type="ECO:0000313" key="4">
    <source>
        <dbReference type="EMBL" id="WCT14795.1"/>
    </source>
</evidence>
<name>A0ABY7TE47_9SPHI</name>
<dbReference type="SUPFAM" id="SSF55874">
    <property type="entry name" value="ATPase domain of HSP90 chaperone/DNA topoisomerase II/histidine kinase"/>
    <property type="match status" value="1"/>
</dbReference>
<accession>A0ABY7TE47</accession>
<feature type="transmembrane region" description="Helical" evidence="2">
    <location>
        <begin position="116"/>
        <end position="133"/>
    </location>
</feature>
<dbReference type="InterPro" id="IPR010559">
    <property type="entry name" value="Sig_transdc_His_kin_internal"/>
</dbReference>
<feature type="transmembrane region" description="Helical" evidence="2">
    <location>
        <begin position="35"/>
        <end position="56"/>
    </location>
</feature>
<keyword evidence="1" id="KW-0175">Coiled coil</keyword>
<keyword evidence="4" id="KW-0808">Transferase</keyword>
<protein>
    <submittedName>
        <fullName evidence="4">Histidine kinase</fullName>
    </submittedName>
</protein>
<feature type="coiled-coil region" evidence="1">
    <location>
        <begin position="130"/>
        <end position="157"/>
    </location>
</feature>
<keyword evidence="2" id="KW-0472">Membrane</keyword>
<evidence type="ECO:0000256" key="1">
    <source>
        <dbReference type="SAM" id="Coils"/>
    </source>
</evidence>
<sequence length="336" mass="39411">MKQQKLWMYYLLAWVGYVAYIYIDNVVNGRGSQPYVWSHLVASFVQFTFCFFVLYPKFLNRKLILVFIAGLIVAEGLFISTRWLVEEVLYVWVIGHGNYNPGTSILYYVGDNWWKAFQPILLSFIIWAFLETFNRERENEQLRQEKTQAELAFLKSQINPHFLYNTLNYMYSMAYPVSDRLADTIIKLSNLMRYMLADNANNQVDLEKEVDYLSNYIDIYRMRFEDHFFVDFKVSGNTGGVQIASLMLIPFVENAFKHGVMDDEQRPVRIKLQASQHMITFSVSNKINRNQKDHSSGIGMANIRRRLDLIYPGRYDLLIANNGDTYKSTLSIKLTQ</sequence>
<dbReference type="PANTHER" id="PTHR34220">
    <property type="entry name" value="SENSOR HISTIDINE KINASE YPDA"/>
    <property type="match status" value="1"/>
</dbReference>
<gene>
    <name evidence="4" type="ORF">PQO05_12690</name>
</gene>
<dbReference type="InterPro" id="IPR036890">
    <property type="entry name" value="HATPase_C_sf"/>
</dbReference>
<evidence type="ECO:0000259" key="3">
    <source>
        <dbReference type="Pfam" id="PF06580"/>
    </source>
</evidence>
<dbReference type="Gene3D" id="3.30.565.10">
    <property type="entry name" value="Histidine kinase-like ATPase, C-terminal domain"/>
    <property type="match status" value="1"/>
</dbReference>
<keyword evidence="2" id="KW-0812">Transmembrane</keyword>
<dbReference type="GO" id="GO:0016301">
    <property type="term" value="F:kinase activity"/>
    <property type="evidence" value="ECO:0007669"/>
    <property type="project" value="UniProtKB-KW"/>
</dbReference>
<dbReference type="PANTHER" id="PTHR34220:SF7">
    <property type="entry name" value="SENSOR HISTIDINE KINASE YPDA"/>
    <property type="match status" value="1"/>
</dbReference>
<proteinExistence type="predicted"/>
<reference evidence="4 5" key="1">
    <citation type="submission" date="2023-02" db="EMBL/GenBank/DDBJ databases">
        <title>Genome sequence of Mucilaginibacter jinjuensis strain KACC 16571.</title>
        <authorList>
            <person name="Kim S."/>
            <person name="Heo J."/>
            <person name="Kwon S.-W."/>
        </authorList>
    </citation>
    <scope>NUCLEOTIDE SEQUENCE [LARGE SCALE GENOMIC DNA]</scope>
    <source>
        <strain evidence="4 5">KACC 16571</strain>
    </source>
</reference>
<dbReference type="RefSeq" id="WP_273633290.1">
    <property type="nucleotide sequence ID" value="NZ_CP117167.1"/>
</dbReference>
<dbReference type="InterPro" id="IPR050640">
    <property type="entry name" value="Bact_2-comp_sensor_kinase"/>
</dbReference>
<dbReference type="Proteomes" id="UP001216139">
    <property type="component" value="Chromosome"/>
</dbReference>
<feature type="transmembrane region" description="Helical" evidence="2">
    <location>
        <begin position="63"/>
        <end position="85"/>
    </location>
</feature>
<keyword evidence="4" id="KW-0418">Kinase</keyword>
<dbReference type="Pfam" id="PF06580">
    <property type="entry name" value="His_kinase"/>
    <property type="match status" value="1"/>
</dbReference>
<dbReference type="EMBL" id="CP117167">
    <property type="protein sequence ID" value="WCT14795.1"/>
    <property type="molecule type" value="Genomic_DNA"/>
</dbReference>